<dbReference type="InterPro" id="IPR019801">
    <property type="entry name" value="Glyco_hydro_35_CS"/>
</dbReference>
<dbReference type="PROSITE" id="PS01182">
    <property type="entry name" value="GLYCOSYL_HYDROL_F35"/>
    <property type="match status" value="1"/>
</dbReference>
<dbReference type="FunFam" id="2.102.20.10:FF:000001">
    <property type="entry name" value="Beta-galactosidase A"/>
    <property type="match status" value="1"/>
</dbReference>
<evidence type="ECO:0000256" key="10">
    <source>
        <dbReference type="SAM" id="SignalP"/>
    </source>
</evidence>
<dbReference type="PRINTS" id="PR00742">
    <property type="entry name" value="GLHYDRLASE35"/>
</dbReference>
<dbReference type="PANTHER" id="PTHR23421">
    <property type="entry name" value="BETA-GALACTOSIDASE RELATED"/>
    <property type="match status" value="1"/>
</dbReference>
<dbReference type="Pfam" id="PF13364">
    <property type="entry name" value="BetaGal_ABD2"/>
    <property type="match status" value="1"/>
</dbReference>
<evidence type="ECO:0000256" key="5">
    <source>
        <dbReference type="ARBA" id="ARBA00022801"/>
    </source>
</evidence>
<evidence type="ECO:0000256" key="7">
    <source>
        <dbReference type="ARBA" id="ARBA00023295"/>
    </source>
</evidence>
<organism evidence="12 13">
    <name type="scientific">Cyphellophora attinorum</name>
    <dbReference type="NCBI Taxonomy" id="1664694"/>
    <lineage>
        <taxon>Eukaryota</taxon>
        <taxon>Fungi</taxon>
        <taxon>Dikarya</taxon>
        <taxon>Ascomycota</taxon>
        <taxon>Pezizomycotina</taxon>
        <taxon>Eurotiomycetes</taxon>
        <taxon>Chaetothyriomycetidae</taxon>
        <taxon>Chaetothyriales</taxon>
        <taxon>Cyphellophoraceae</taxon>
        <taxon>Cyphellophora</taxon>
    </lineage>
</organism>
<accession>A0A0N0NI10</accession>
<dbReference type="InterPro" id="IPR025300">
    <property type="entry name" value="BetaGal_jelly_roll_dom"/>
</dbReference>
<dbReference type="SMART" id="SM01029">
    <property type="entry name" value="BetaGal_dom2"/>
    <property type="match status" value="1"/>
</dbReference>
<dbReference type="VEuPathDB" id="FungiDB:AB675_9976"/>
<dbReference type="OrthoDB" id="1657402at2759"/>
<dbReference type="SUPFAM" id="SSF117100">
    <property type="entry name" value="Beta-galactosidase LacA, domain 3"/>
    <property type="match status" value="1"/>
</dbReference>
<reference evidence="12 13" key="1">
    <citation type="submission" date="2015-06" db="EMBL/GenBank/DDBJ databases">
        <title>Draft genome of the ant-associated black yeast Phialophora attae CBS 131958.</title>
        <authorList>
            <person name="Moreno L.F."/>
            <person name="Stielow B.J."/>
            <person name="de Hoog S."/>
            <person name="Vicente V.A."/>
            <person name="Weiss V.A."/>
            <person name="de Vries M."/>
            <person name="Cruz L.M."/>
            <person name="Souza E.M."/>
        </authorList>
    </citation>
    <scope>NUCLEOTIDE SEQUENCE [LARGE SCALE GENOMIC DNA]</scope>
    <source>
        <strain evidence="12 13">CBS 131958</strain>
    </source>
</reference>
<dbReference type="AlphaFoldDB" id="A0A0N0NI10"/>
<dbReference type="InterPro" id="IPR018954">
    <property type="entry name" value="Betagal_dom2"/>
</dbReference>
<dbReference type="FunFam" id="3.20.20.80:FF:000040">
    <property type="entry name" value="Beta-galactosidase A"/>
    <property type="match status" value="1"/>
</dbReference>
<dbReference type="STRING" id="1664694.A0A0N0NI10"/>
<dbReference type="EMBL" id="LFJN01000041">
    <property type="protein sequence ID" value="KPI35301.1"/>
    <property type="molecule type" value="Genomic_DNA"/>
</dbReference>
<dbReference type="Proteomes" id="UP000038010">
    <property type="component" value="Unassembled WGS sequence"/>
</dbReference>
<evidence type="ECO:0000256" key="8">
    <source>
        <dbReference type="RuleBase" id="RU000675"/>
    </source>
</evidence>
<feature type="domain" description="Beta-galactosidase" evidence="11">
    <location>
        <begin position="398"/>
        <end position="579"/>
    </location>
</feature>
<dbReference type="GO" id="GO:0004565">
    <property type="term" value="F:beta-galactosidase activity"/>
    <property type="evidence" value="ECO:0007669"/>
    <property type="project" value="UniProtKB-EC"/>
</dbReference>
<comment type="similarity">
    <text evidence="2 9">Belongs to the glycosyl hydrolase 35 family.</text>
</comment>
<protein>
    <recommendedName>
        <fullName evidence="3 8">Beta-galactosidase</fullName>
        <ecNumber evidence="3 8">3.2.1.23</ecNumber>
    </recommendedName>
</protein>
<dbReference type="GeneID" id="28742435"/>
<dbReference type="RefSeq" id="XP_017995264.1">
    <property type="nucleotide sequence ID" value="XM_018150555.1"/>
</dbReference>
<dbReference type="InterPro" id="IPR037110">
    <property type="entry name" value="Betagal_dom2_sf"/>
</dbReference>
<keyword evidence="7 8" id="KW-0326">Glycosidase</keyword>
<dbReference type="GO" id="GO:0005975">
    <property type="term" value="P:carbohydrate metabolic process"/>
    <property type="evidence" value="ECO:0007669"/>
    <property type="project" value="InterPro"/>
</dbReference>
<gene>
    <name evidence="12" type="ORF">AB675_9976</name>
</gene>
<dbReference type="InterPro" id="IPR008979">
    <property type="entry name" value="Galactose-bd-like_sf"/>
</dbReference>
<keyword evidence="4 10" id="KW-0732">Signal</keyword>
<evidence type="ECO:0000256" key="3">
    <source>
        <dbReference type="ARBA" id="ARBA00012756"/>
    </source>
</evidence>
<evidence type="ECO:0000256" key="9">
    <source>
        <dbReference type="RuleBase" id="RU003679"/>
    </source>
</evidence>
<feature type="chain" id="PRO_5005856797" description="Beta-galactosidase" evidence="10">
    <location>
        <begin position="20"/>
        <end position="792"/>
    </location>
</feature>
<dbReference type="InterPro" id="IPR031330">
    <property type="entry name" value="Gly_Hdrlase_35_cat"/>
</dbReference>
<dbReference type="Pfam" id="PF01301">
    <property type="entry name" value="Glyco_hydro_35"/>
    <property type="match status" value="1"/>
</dbReference>
<keyword evidence="5 8" id="KW-0378">Hydrolase</keyword>
<evidence type="ECO:0000256" key="1">
    <source>
        <dbReference type="ARBA" id="ARBA00001412"/>
    </source>
</evidence>
<keyword evidence="6" id="KW-0325">Glycoprotein</keyword>
<evidence type="ECO:0000313" key="12">
    <source>
        <dbReference type="EMBL" id="KPI35301.1"/>
    </source>
</evidence>
<evidence type="ECO:0000313" key="13">
    <source>
        <dbReference type="Proteomes" id="UP000038010"/>
    </source>
</evidence>
<dbReference type="Gene3D" id="2.60.120.260">
    <property type="entry name" value="Galactose-binding domain-like"/>
    <property type="match status" value="1"/>
</dbReference>
<dbReference type="SUPFAM" id="SSF49785">
    <property type="entry name" value="Galactose-binding domain-like"/>
    <property type="match status" value="1"/>
</dbReference>
<dbReference type="SUPFAM" id="SSF51011">
    <property type="entry name" value="Glycosyl hydrolase domain"/>
    <property type="match status" value="1"/>
</dbReference>
<dbReference type="InterPro" id="IPR001944">
    <property type="entry name" value="Glycoside_Hdrlase_35"/>
</dbReference>
<sequence length="792" mass="86927">MHVRSVLVAAAALISSAAAVAVPIHSQTPAGYLITRESDGLQDIVTWDEKSIFVRGERVVIYSGEFHPFRLPVPDLWLDIFQKIKALGYNGVSFYINWALLEGQQGTYRASGIFALEPFFEAASEAGIYLLARPGPYINAEVSGGGFPGWLDRVDAPYQFRTNNTNYINATTLYAQSVGETIAKGQITNGGPIILAQPENEYSAYTSNAIFPNDVYFGEVIDQLRNAGIVIPLISNDASPKGLFAPGNPNYTVHVDIYGYDGYPQGFDCQQPYYWKPGNLPTDWTMLHRNQSPSTPNSIVEFQGGSFDPWGGYGFDNCAALTNAQFERVFYKNNWSFQVTFFNIYMTYGGSNWGNLGHPQGYSSYDYGAVIREDRAVTRTKYSEAKLLANFIKVTPGFATAEVMLYTNTSYVSTPDLTVTALIGNDSNFGLYIVRHSQYQSNDTTSYTLTLPASSGNVTIPQLSSISDHLILDGRDSKVHVVGYPVGQMLLEYSTAEVFTWERFDNGTVLVLYGDADEVHEFALSSGNCSLESGKSSLVAINSTAGQQIVQWSVTPEEKIVKCGSLTVYLLWRNEAYNWWTLELPADAPLSNFTSSNKTSVIVKGGNLMRTAQIINGDLYLTGDINETTTISIQGSPPYNDLYFNGMNMGASPATIEYTAPTLNLPDLNQSAWQSLDSLPELSSSYDDTKWPVADDSTTVSQFQPNTSEVLFAGQYGFHCGSLIYRGHFTAPSSGSELNLSLLTQGGQAYGYSLWLNSTNIYQFPGISTNDSNLHSMQLTNLTAGAPYVLTA</sequence>
<keyword evidence="13" id="KW-1185">Reference proteome</keyword>
<dbReference type="Pfam" id="PF10435">
    <property type="entry name" value="BetaGal_dom2"/>
    <property type="match status" value="1"/>
</dbReference>
<feature type="signal peptide" evidence="10">
    <location>
        <begin position="1"/>
        <end position="19"/>
    </location>
</feature>
<dbReference type="InterPro" id="IPR017853">
    <property type="entry name" value="GH"/>
</dbReference>
<evidence type="ECO:0000256" key="2">
    <source>
        <dbReference type="ARBA" id="ARBA00009809"/>
    </source>
</evidence>
<dbReference type="Gene3D" id="2.60.390.10">
    <property type="entry name" value="Beta-galactosidase, domain 3"/>
    <property type="match status" value="1"/>
</dbReference>
<evidence type="ECO:0000259" key="11">
    <source>
        <dbReference type="SMART" id="SM01029"/>
    </source>
</evidence>
<evidence type="ECO:0000256" key="4">
    <source>
        <dbReference type="ARBA" id="ARBA00022729"/>
    </source>
</evidence>
<dbReference type="Gene3D" id="3.20.20.80">
    <property type="entry name" value="Glycosidases"/>
    <property type="match status" value="1"/>
</dbReference>
<dbReference type="SMR" id="A0A0N0NI10"/>
<dbReference type="Gene3D" id="2.102.20.10">
    <property type="entry name" value="Beta-galactosidase, domain 2"/>
    <property type="match status" value="1"/>
</dbReference>
<dbReference type="InterPro" id="IPR025972">
    <property type="entry name" value="BetaGal_dom3"/>
</dbReference>
<comment type="catalytic activity">
    <reaction evidence="1 8">
        <text>Hydrolysis of terminal non-reducing beta-D-galactose residues in beta-D-galactosides.</text>
        <dbReference type="EC" id="3.2.1.23"/>
    </reaction>
</comment>
<dbReference type="SUPFAM" id="SSF51445">
    <property type="entry name" value="(Trans)glycosidases"/>
    <property type="match status" value="1"/>
</dbReference>
<evidence type="ECO:0000256" key="6">
    <source>
        <dbReference type="ARBA" id="ARBA00023180"/>
    </source>
</evidence>
<dbReference type="InterPro" id="IPR036833">
    <property type="entry name" value="BetaGal_dom3_sf"/>
</dbReference>
<proteinExistence type="inferred from homology"/>
<dbReference type="EC" id="3.2.1.23" evidence="3 8"/>
<dbReference type="Pfam" id="PF13363">
    <property type="entry name" value="BetaGal_dom3"/>
    <property type="match status" value="1"/>
</dbReference>
<name>A0A0N0NI10_9EURO</name>
<comment type="caution">
    <text evidence="12">The sequence shown here is derived from an EMBL/GenBank/DDBJ whole genome shotgun (WGS) entry which is preliminary data.</text>
</comment>